<dbReference type="OrthoDB" id="1668230at2759"/>
<dbReference type="Proteomes" id="UP000605986">
    <property type="component" value="Unassembled WGS sequence"/>
</dbReference>
<evidence type="ECO:0000313" key="3">
    <source>
        <dbReference type="Proteomes" id="UP000605986"/>
    </source>
</evidence>
<organism evidence="2 3">
    <name type="scientific">Fusarium austroafricanum</name>
    <dbReference type="NCBI Taxonomy" id="2364996"/>
    <lineage>
        <taxon>Eukaryota</taxon>
        <taxon>Fungi</taxon>
        <taxon>Dikarya</taxon>
        <taxon>Ascomycota</taxon>
        <taxon>Pezizomycotina</taxon>
        <taxon>Sordariomycetes</taxon>
        <taxon>Hypocreomycetidae</taxon>
        <taxon>Hypocreales</taxon>
        <taxon>Nectriaceae</taxon>
        <taxon>Fusarium</taxon>
        <taxon>Fusarium concolor species complex</taxon>
    </lineage>
</organism>
<evidence type="ECO:0000259" key="1">
    <source>
        <dbReference type="PROSITE" id="PS50011"/>
    </source>
</evidence>
<dbReference type="GO" id="GO:0004674">
    <property type="term" value="F:protein serine/threonine kinase activity"/>
    <property type="evidence" value="ECO:0007669"/>
    <property type="project" value="UniProtKB-KW"/>
</dbReference>
<keyword evidence="3" id="KW-1185">Reference proteome</keyword>
<sequence length="326" mass="36753">MRTILRWARQIAQALHHIHSRGVFQVDIGTYNVLLDWNEDVKLCDFAGSSLDGSEPTVAPGAHSMHPRISITHPSIRSELFAVGSMLYEIETTYEPYNDKNDGELEELFGADQYPEVAYWALGEVITKCWTGQYADSGKIVIDIGQIEIGQSYRATRHADLRLEQWLLEENLHPRLADFSGSRFDERPDLGLESAAAASLECISHRLPRDFDEDSTIISDLFALGSTLYELVAGSRPYEGKKDDVIEAHFMNHEYPSTEDVLLGDIINKPLTEAERAKALAESDAKVAKMTQEELEAMFPQYKNYKPEAVDADEVFAWLMDEYGSI</sequence>
<keyword evidence="2" id="KW-0723">Serine/threonine-protein kinase</keyword>
<dbReference type="GO" id="GO:0005524">
    <property type="term" value="F:ATP binding"/>
    <property type="evidence" value="ECO:0007669"/>
    <property type="project" value="InterPro"/>
</dbReference>
<dbReference type="PROSITE" id="PS50011">
    <property type="entry name" value="PROTEIN_KINASE_DOM"/>
    <property type="match status" value="1"/>
</dbReference>
<proteinExistence type="predicted"/>
<dbReference type="Gene3D" id="1.10.510.10">
    <property type="entry name" value="Transferase(Phosphotransferase) domain 1"/>
    <property type="match status" value="2"/>
</dbReference>
<gene>
    <name evidence="2" type="ORF">F53441_8444</name>
</gene>
<dbReference type="EMBL" id="JAADJG010000359">
    <property type="protein sequence ID" value="KAF4448128.1"/>
    <property type="molecule type" value="Genomic_DNA"/>
</dbReference>
<dbReference type="InterPro" id="IPR051681">
    <property type="entry name" value="Ser/Thr_Kinases-Pseudokinases"/>
</dbReference>
<comment type="caution">
    <text evidence="2">The sequence shown here is derived from an EMBL/GenBank/DDBJ whole genome shotgun (WGS) entry which is preliminary data.</text>
</comment>
<dbReference type="SUPFAM" id="SSF56112">
    <property type="entry name" value="Protein kinase-like (PK-like)"/>
    <property type="match status" value="2"/>
</dbReference>
<dbReference type="InterPro" id="IPR000719">
    <property type="entry name" value="Prot_kinase_dom"/>
</dbReference>
<feature type="domain" description="Protein kinase" evidence="1">
    <location>
        <begin position="1"/>
        <end position="319"/>
    </location>
</feature>
<dbReference type="Pfam" id="PF00069">
    <property type="entry name" value="Pkinase"/>
    <property type="match status" value="1"/>
</dbReference>
<dbReference type="AlphaFoldDB" id="A0A8H4NWK1"/>
<keyword evidence="2" id="KW-0808">Transferase</keyword>
<name>A0A8H4NWK1_9HYPO</name>
<dbReference type="InterPro" id="IPR011009">
    <property type="entry name" value="Kinase-like_dom_sf"/>
</dbReference>
<reference evidence="2" key="1">
    <citation type="submission" date="2020-01" db="EMBL/GenBank/DDBJ databases">
        <title>Identification and distribution of gene clusters putatively required for synthesis of sphingolipid metabolism inhibitors in phylogenetically diverse species of the filamentous fungus Fusarium.</title>
        <authorList>
            <person name="Kim H.-S."/>
            <person name="Busman M."/>
            <person name="Brown D.W."/>
            <person name="Divon H."/>
            <person name="Uhlig S."/>
            <person name="Proctor R.H."/>
        </authorList>
    </citation>
    <scope>NUCLEOTIDE SEQUENCE</scope>
    <source>
        <strain evidence="2">NRRL 53441</strain>
    </source>
</reference>
<protein>
    <submittedName>
        <fullName evidence="2">Serine/threonine protein kinase</fullName>
    </submittedName>
</protein>
<keyword evidence="2" id="KW-0418">Kinase</keyword>
<accession>A0A8H4NWK1</accession>
<evidence type="ECO:0000313" key="2">
    <source>
        <dbReference type="EMBL" id="KAF4448128.1"/>
    </source>
</evidence>
<dbReference type="PANTHER" id="PTHR44329">
    <property type="entry name" value="SERINE/THREONINE-PROTEIN KINASE TNNI3K-RELATED"/>
    <property type="match status" value="1"/>
</dbReference>